<organism evidence="2">
    <name type="scientific">Meiothermus ruber</name>
    <dbReference type="NCBI Taxonomy" id="277"/>
    <lineage>
        <taxon>Bacteria</taxon>
        <taxon>Thermotogati</taxon>
        <taxon>Deinococcota</taxon>
        <taxon>Deinococci</taxon>
        <taxon>Thermales</taxon>
        <taxon>Thermaceae</taxon>
        <taxon>Meiothermus</taxon>
    </lineage>
</organism>
<dbReference type="InterPro" id="IPR053959">
    <property type="entry name" value="YvlB/LiaX_N"/>
</dbReference>
<name>A0A7C3HF75_MEIRU</name>
<protein>
    <recommendedName>
        <fullName evidence="1">YvlB/LiaX N-terminal domain-containing protein</fullName>
    </recommendedName>
</protein>
<sequence length="143" mass="15238">MQDKKRIMDMVKEGRITAEEAIRLLEAMDSSASKTASSGYAAVVAPPPPKGLAKMIRIVVDGEDVKVKVNIPAALAKFAANFIPPEAKQQLSAQGIDIAGILDMLKGELPEGRLLDVEISDVGKVGDGEVRMTGPMRVLIEVV</sequence>
<comment type="caution">
    <text evidence="2">The sequence shown here is derived from an EMBL/GenBank/DDBJ whole genome shotgun (WGS) entry which is preliminary data.</text>
</comment>
<evidence type="ECO:0000259" key="1">
    <source>
        <dbReference type="Pfam" id="PF22746"/>
    </source>
</evidence>
<accession>A0A7C3HF75</accession>
<dbReference type="OMA" id="WLKVRVY"/>
<dbReference type="EMBL" id="DSWI01000021">
    <property type="protein sequence ID" value="HFG20998.1"/>
    <property type="molecule type" value="Genomic_DNA"/>
</dbReference>
<reference evidence="2" key="1">
    <citation type="journal article" date="2020" name="mSystems">
        <title>Genome- and Community-Level Interaction Insights into Carbon Utilization and Element Cycling Functions of Hydrothermarchaeota in Hydrothermal Sediment.</title>
        <authorList>
            <person name="Zhou Z."/>
            <person name="Liu Y."/>
            <person name="Xu W."/>
            <person name="Pan J."/>
            <person name="Luo Z.H."/>
            <person name="Li M."/>
        </authorList>
    </citation>
    <scope>NUCLEOTIDE SEQUENCE [LARGE SCALE GENOMIC DNA]</scope>
    <source>
        <strain evidence="2">SpSt-524</strain>
    </source>
</reference>
<evidence type="ECO:0000313" key="2">
    <source>
        <dbReference type="EMBL" id="HFG20998.1"/>
    </source>
</evidence>
<gene>
    <name evidence="2" type="ORF">ENS82_09830</name>
</gene>
<feature type="domain" description="YvlB/LiaX N-terminal" evidence="1">
    <location>
        <begin position="3"/>
        <end position="30"/>
    </location>
</feature>
<dbReference type="Pfam" id="PF22746">
    <property type="entry name" value="SHOCT-like_DUF2089-C"/>
    <property type="match status" value="1"/>
</dbReference>
<dbReference type="AlphaFoldDB" id="A0A7C3HF75"/>
<proteinExistence type="predicted"/>
<dbReference type="RefSeq" id="WP_013013496.1">
    <property type="nucleotide sequence ID" value="NZ_JAIMAP010000016.1"/>
</dbReference>